<dbReference type="Pfam" id="PF13499">
    <property type="entry name" value="EF-hand_7"/>
    <property type="match status" value="2"/>
</dbReference>
<dbReference type="GO" id="GO:0005509">
    <property type="term" value="F:calcium ion binding"/>
    <property type="evidence" value="ECO:0007669"/>
    <property type="project" value="InterPro"/>
</dbReference>
<dbReference type="PROSITE" id="PS00018">
    <property type="entry name" value="EF_HAND_1"/>
    <property type="match status" value="2"/>
</dbReference>
<feature type="domain" description="EF-hand" evidence="7">
    <location>
        <begin position="88"/>
        <end position="123"/>
    </location>
</feature>
<proteinExistence type="predicted"/>
<keyword evidence="4" id="KW-0677">Repeat</keyword>
<dbReference type="SMART" id="SM00054">
    <property type="entry name" value="EFh"/>
    <property type="match status" value="4"/>
</dbReference>
<dbReference type="PANTHER" id="PTHR46212:SF3">
    <property type="entry name" value="GH27120P"/>
    <property type="match status" value="1"/>
</dbReference>
<dbReference type="Proteomes" id="UP000650833">
    <property type="component" value="Unassembled WGS sequence"/>
</dbReference>
<dbReference type="InterPro" id="IPR018247">
    <property type="entry name" value="EF_Hand_1_Ca_BS"/>
</dbReference>
<feature type="compositionally biased region" description="Polar residues" evidence="6">
    <location>
        <begin position="59"/>
        <end position="75"/>
    </location>
</feature>
<evidence type="ECO:0000313" key="8">
    <source>
        <dbReference type="EMBL" id="KAG2202833.1"/>
    </source>
</evidence>
<dbReference type="InterPro" id="IPR011992">
    <property type="entry name" value="EF-hand-dom_pair"/>
</dbReference>
<feature type="compositionally biased region" description="Gly residues" evidence="6">
    <location>
        <begin position="11"/>
        <end position="36"/>
    </location>
</feature>
<feature type="compositionally biased region" description="Pro residues" evidence="6">
    <location>
        <begin position="79"/>
        <end position="89"/>
    </location>
</feature>
<evidence type="ECO:0000313" key="9">
    <source>
        <dbReference type="Proteomes" id="UP000650833"/>
    </source>
</evidence>
<keyword evidence="5" id="KW-0106">Calcium</keyword>
<gene>
    <name evidence="8" type="ORF">INT46_000492</name>
</gene>
<feature type="domain" description="EF-hand" evidence="7">
    <location>
        <begin position="125"/>
        <end position="150"/>
    </location>
</feature>
<evidence type="ECO:0000256" key="4">
    <source>
        <dbReference type="ARBA" id="ARBA00022737"/>
    </source>
</evidence>
<comment type="caution">
    <text evidence="8">The sequence shown here is derived from an EMBL/GenBank/DDBJ whole genome shotgun (WGS) entry which is preliminary data.</text>
</comment>
<dbReference type="PROSITE" id="PS50222">
    <property type="entry name" value="EF_HAND_2"/>
    <property type="match status" value="3"/>
</dbReference>
<dbReference type="InterPro" id="IPR051426">
    <property type="entry name" value="Peflin/Sorcin_CaBP"/>
</dbReference>
<evidence type="ECO:0000256" key="5">
    <source>
        <dbReference type="ARBA" id="ARBA00022837"/>
    </source>
</evidence>
<evidence type="ECO:0000256" key="1">
    <source>
        <dbReference type="ARBA" id="ARBA00004496"/>
    </source>
</evidence>
<dbReference type="Pfam" id="PF13202">
    <property type="entry name" value="EF-hand_5"/>
    <property type="match status" value="1"/>
</dbReference>
<dbReference type="AlphaFoldDB" id="A0A8H7R237"/>
<keyword evidence="9" id="KW-1185">Reference proteome</keyword>
<accession>A0A8H7R237</accession>
<feature type="domain" description="EF-hand" evidence="7">
    <location>
        <begin position="155"/>
        <end position="190"/>
    </location>
</feature>
<keyword evidence="2" id="KW-0963">Cytoplasm</keyword>
<protein>
    <recommendedName>
        <fullName evidence="7">EF-hand domain-containing protein</fullName>
    </recommendedName>
</protein>
<dbReference type="InterPro" id="IPR002048">
    <property type="entry name" value="EF_hand_dom"/>
</dbReference>
<keyword evidence="3" id="KW-0479">Metal-binding</keyword>
<dbReference type="Gene3D" id="1.10.238.10">
    <property type="entry name" value="EF-hand"/>
    <property type="match status" value="1"/>
</dbReference>
<name>A0A8H7R237_9FUNG</name>
<feature type="compositionally biased region" description="Low complexity" evidence="6">
    <location>
        <begin position="1"/>
        <end position="10"/>
    </location>
</feature>
<reference evidence="8" key="1">
    <citation type="submission" date="2020-12" db="EMBL/GenBank/DDBJ databases">
        <title>Metabolic potential, ecology and presence of endohyphal bacteria is reflected in genomic diversity of Mucoromycotina.</title>
        <authorList>
            <person name="Muszewska A."/>
            <person name="Okrasinska A."/>
            <person name="Steczkiewicz K."/>
            <person name="Drgas O."/>
            <person name="Orlowska M."/>
            <person name="Perlinska-Lenart U."/>
            <person name="Aleksandrzak-Piekarczyk T."/>
            <person name="Szatraj K."/>
            <person name="Zielenkiewicz U."/>
            <person name="Pilsyk S."/>
            <person name="Malc E."/>
            <person name="Mieczkowski P."/>
            <person name="Kruszewska J.S."/>
            <person name="Biernat P."/>
            <person name="Pawlowska J."/>
        </authorList>
    </citation>
    <scope>NUCLEOTIDE SEQUENCE</scope>
    <source>
        <strain evidence="8">CBS 226.32</strain>
    </source>
</reference>
<dbReference type="GO" id="GO:0005737">
    <property type="term" value="C:cytoplasm"/>
    <property type="evidence" value="ECO:0007669"/>
    <property type="project" value="UniProtKB-SubCell"/>
</dbReference>
<dbReference type="PANTHER" id="PTHR46212">
    <property type="entry name" value="PEFLIN"/>
    <property type="match status" value="1"/>
</dbReference>
<sequence length="261" mass="29561">MSYNQQQQYGGYQGGYGQQGQQGGYGQQQGGYGQQGGYQRPPHPQTPQQHQAPPPQQYGGYNNRPQQAYPPQQNYGRPSGPPAGPPPGADPQLWNWFTAVDTDHSGQLSVDELQRALVNGDWSPFNIETVRTMVNMFDKDNSGTIDFNEFAGLWKYIEDWKRCFQTFDADNSGNIDHVEMGNALKTFGYNLSDQFIRVLVQKFDKYGHSAGNGNITFDNFVQACVTVKTLTDSFRQFDTDNDGWIQINYEQFLELVIRQRS</sequence>
<feature type="region of interest" description="Disordered" evidence="6">
    <location>
        <begin position="1"/>
        <end position="94"/>
    </location>
</feature>
<dbReference type="EMBL" id="JAEPRC010000247">
    <property type="protein sequence ID" value="KAG2202833.1"/>
    <property type="molecule type" value="Genomic_DNA"/>
</dbReference>
<evidence type="ECO:0000259" key="7">
    <source>
        <dbReference type="PROSITE" id="PS50222"/>
    </source>
</evidence>
<evidence type="ECO:0000256" key="6">
    <source>
        <dbReference type="SAM" id="MobiDB-lite"/>
    </source>
</evidence>
<organism evidence="8 9">
    <name type="scientific">Mucor plumbeus</name>
    <dbReference type="NCBI Taxonomy" id="97098"/>
    <lineage>
        <taxon>Eukaryota</taxon>
        <taxon>Fungi</taxon>
        <taxon>Fungi incertae sedis</taxon>
        <taxon>Mucoromycota</taxon>
        <taxon>Mucoromycotina</taxon>
        <taxon>Mucoromycetes</taxon>
        <taxon>Mucorales</taxon>
        <taxon>Mucorineae</taxon>
        <taxon>Mucoraceae</taxon>
        <taxon>Mucor</taxon>
    </lineage>
</organism>
<dbReference type="SUPFAM" id="SSF47473">
    <property type="entry name" value="EF-hand"/>
    <property type="match status" value="1"/>
</dbReference>
<evidence type="ECO:0000256" key="3">
    <source>
        <dbReference type="ARBA" id="ARBA00022723"/>
    </source>
</evidence>
<comment type="subcellular location">
    <subcellularLocation>
        <location evidence="1">Cytoplasm</location>
    </subcellularLocation>
</comment>
<evidence type="ECO:0000256" key="2">
    <source>
        <dbReference type="ARBA" id="ARBA00022490"/>
    </source>
</evidence>
<dbReference type="GO" id="GO:0048306">
    <property type="term" value="F:calcium-dependent protein binding"/>
    <property type="evidence" value="ECO:0007669"/>
    <property type="project" value="UniProtKB-ARBA"/>
</dbReference>
<dbReference type="OrthoDB" id="186625at2759"/>